<dbReference type="Pfam" id="PF07660">
    <property type="entry name" value="STN"/>
    <property type="match status" value="1"/>
</dbReference>
<dbReference type="InterPro" id="IPR039426">
    <property type="entry name" value="TonB-dep_rcpt-like"/>
</dbReference>
<dbReference type="InterPro" id="IPR008969">
    <property type="entry name" value="CarboxyPept-like_regulatory"/>
</dbReference>
<evidence type="ECO:0000256" key="1">
    <source>
        <dbReference type="ARBA" id="ARBA00004571"/>
    </source>
</evidence>
<evidence type="ECO:0000256" key="3">
    <source>
        <dbReference type="ARBA" id="ARBA00022452"/>
    </source>
</evidence>
<comment type="similarity">
    <text evidence="7">Belongs to the TonB-dependent receptor family.</text>
</comment>
<dbReference type="Gene3D" id="2.60.40.1120">
    <property type="entry name" value="Carboxypeptidase-like, regulatory domain"/>
    <property type="match status" value="1"/>
</dbReference>
<dbReference type="EMBL" id="JACOOH010000001">
    <property type="protein sequence ID" value="MBC5619722.1"/>
    <property type="molecule type" value="Genomic_DNA"/>
</dbReference>
<reference evidence="10 11" key="1">
    <citation type="submission" date="2020-08" db="EMBL/GenBank/DDBJ databases">
        <title>Genome public.</title>
        <authorList>
            <person name="Liu C."/>
            <person name="Sun Q."/>
        </authorList>
    </citation>
    <scope>NUCLEOTIDE SEQUENCE [LARGE SCALE GENOMIC DNA]</scope>
    <source>
        <strain evidence="10 11">NSJ-56</strain>
    </source>
</reference>
<feature type="domain" description="Secretin/TonB short N-terminal" evidence="9">
    <location>
        <begin position="70"/>
        <end position="121"/>
    </location>
</feature>
<evidence type="ECO:0000256" key="6">
    <source>
        <dbReference type="ARBA" id="ARBA00023237"/>
    </source>
</evidence>
<comment type="caution">
    <text evidence="10">The sequence shown here is derived from an EMBL/GenBank/DDBJ whole genome shotgun (WGS) entry which is preliminary data.</text>
</comment>
<keyword evidence="4 7" id="KW-0812">Transmembrane</keyword>
<dbReference type="InterPro" id="IPR011662">
    <property type="entry name" value="Secretin/TonB_short_N"/>
</dbReference>
<dbReference type="SUPFAM" id="SSF56935">
    <property type="entry name" value="Porins"/>
    <property type="match status" value="1"/>
</dbReference>
<keyword evidence="2 7" id="KW-0813">Transport</keyword>
<evidence type="ECO:0000256" key="7">
    <source>
        <dbReference type="PROSITE-ProRule" id="PRU01360"/>
    </source>
</evidence>
<feature type="region of interest" description="Disordered" evidence="8">
    <location>
        <begin position="593"/>
        <end position="613"/>
    </location>
</feature>
<dbReference type="InterPro" id="IPR012910">
    <property type="entry name" value="Plug_dom"/>
</dbReference>
<keyword evidence="5 7" id="KW-0472">Membrane</keyword>
<keyword evidence="6 7" id="KW-0998">Cell outer membrane</keyword>
<dbReference type="NCBIfam" id="TIGR04057">
    <property type="entry name" value="SusC_RagA_signa"/>
    <property type="match status" value="1"/>
</dbReference>
<dbReference type="Gene3D" id="2.40.170.20">
    <property type="entry name" value="TonB-dependent receptor, beta-barrel domain"/>
    <property type="match status" value="1"/>
</dbReference>
<keyword evidence="3 7" id="KW-1134">Transmembrane beta strand</keyword>
<dbReference type="SUPFAM" id="SSF49464">
    <property type="entry name" value="Carboxypeptidase regulatory domain-like"/>
    <property type="match status" value="1"/>
</dbReference>
<keyword evidence="11" id="KW-1185">Reference proteome</keyword>
<sequence length="1140" mass="128319">MEKKAIFLRENLGKFKKLWLMTKFTLLFVLLGLLSTNASVYSQTGQQITLSMKDSYLKDVLWAIERQTTFVFMYNQEDLDKVGKVSVNVKASGIEEILKACLKGTGLTYVIEEAVIVLKPMKEDEKKKEIRIAGRVTDEAKQPLPGVTVRIKGTGLGTATNAEGRYSLALPEMKDVVLVYTFVGMVTQEVKYAGKDTINVVMKEDKVKMDEVVVTGYMNVRKESFTGNATTVNKDQLLKTNNKNVIAALQAFDPSFRIKENKLFGSDPNSLPEFTIRGEGSIGMNRGLEMEKARRSQRTSLKDNPNLPIFILDGFEVSVQKIYDMDINRIESMTILKDAAATAMYGSRAANGVVVVTTVAPKPGELRVMYNFNAGAEFPDLSDYNLCNAWEKVEVERLSGKYISEDGDPGVQLIKDIAYNDLVNEVRRGVETDWLAQPLHNVFNHSHSLNVSGGVESIRYSLDLNYGTHNGAMIDSYRDNMGVGLNLDYRHKSWLQVMNSVTFNVTKASDSPYGSFDLYAKLQPYWAPYSNDGELLETLKDGKTVNPLYRAKMLGSYAGKMKLNDLTDNFSVNIYFSEGFSFKGQLSVTKTDSETESFSDPKDPAYSSTSTRERGALTTISDKSFTWNTNAMFYFNKSVGDHFINATAGLNIQESHNKMTTLEYQGFQLSNLHSPTYAAEQTRKADVSSDKSRLLGILASVNYSFNNVYLFDASFRMDGSSKFGKDKRFAPFWSVGAGVNVHNYSWLKDHWLVSTLRLRGTYGVTGNVNFPAYAAISTYQTSDKWYYNTPSNTLIALGNPKLTWEKTHTVDVGINLGFFNDRYVLEGTYYRKETKNQLEQLTIRSSSGFSSFYTNAGSILNKGFELKLNATVLQSKDWTVALNATLASNTNKITKLGQEAERYNQNIQDFHNGKKQESDENMSAEDREAYGELLYIPLTQYYVGASTTAIYAVPSYGIDPSNGKELFRKRNGQSTYVWDAADEIVVGDRSPDAQGSFGINIAWKGFYVNTTFLYQWGAQDYNETLKNKVEEADIDGSNVDRRVLTQRWIKPGDIAPFFDLARKQKTQPTSRFVQDNNYLAFSGISCGYDFSQELIRKYRLTSLGLRFNMNDVCRWSSIKQERGTSYPYAKNYSFTLTLGF</sequence>
<evidence type="ECO:0000313" key="11">
    <source>
        <dbReference type="Proteomes" id="UP000646484"/>
    </source>
</evidence>
<proteinExistence type="inferred from homology"/>
<comment type="subcellular location">
    <subcellularLocation>
        <location evidence="1 7">Cell outer membrane</location>
        <topology evidence="1 7">Multi-pass membrane protein</topology>
    </subcellularLocation>
</comment>
<evidence type="ECO:0000256" key="2">
    <source>
        <dbReference type="ARBA" id="ARBA00022448"/>
    </source>
</evidence>
<accession>A0ABR7CW26</accession>
<dbReference type="InterPro" id="IPR023996">
    <property type="entry name" value="TonB-dep_OMP_SusC/RagA"/>
</dbReference>
<dbReference type="Pfam" id="PF13715">
    <property type="entry name" value="CarbopepD_reg_2"/>
    <property type="match status" value="1"/>
</dbReference>
<evidence type="ECO:0000256" key="5">
    <source>
        <dbReference type="ARBA" id="ARBA00023136"/>
    </source>
</evidence>
<evidence type="ECO:0000256" key="8">
    <source>
        <dbReference type="SAM" id="MobiDB-lite"/>
    </source>
</evidence>
<organism evidence="10 11">
    <name type="scientific">Butyricimonas hominis</name>
    <dbReference type="NCBI Taxonomy" id="2763032"/>
    <lineage>
        <taxon>Bacteria</taxon>
        <taxon>Pseudomonadati</taxon>
        <taxon>Bacteroidota</taxon>
        <taxon>Bacteroidia</taxon>
        <taxon>Bacteroidales</taxon>
        <taxon>Odoribacteraceae</taxon>
        <taxon>Butyricimonas</taxon>
    </lineage>
</organism>
<dbReference type="NCBIfam" id="TIGR04056">
    <property type="entry name" value="OMP_RagA_SusC"/>
    <property type="match status" value="1"/>
</dbReference>
<name>A0ABR7CW26_9BACT</name>
<dbReference type="InterPro" id="IPR037066">
    <property type="entry name" value="Plug_dom_sf"/>
</dbReference>
<dbReference type="Gene3D" id="2.170.130.10">
    <property type="entry name" value="TonB-dependent receptor, plug domain"/>
    <property type="match status" value="1"/>
</dbReference>
<evidence type="ECO:0000259" key="9">
    <source>
        <dbReference type="SMART" id="SM00965"/>
    </source>
</evidence>
<dbReference type="PROSITE" id="PS52016">
    <property type="entry name" value="TONB_DEPENDENT_REC_3"/>
    <property type="match status" value="1"/>
</dbReference>
<protein>
    <submittedName>
        <fullName evidence="10">SusC/RagA family TonB-linked outer membrane protein</fullName>
    </submittedName>
</protein>
<evidence type="ECO:0000256" key="4">
    <source>
        <dbReference type="ARBA" id="ARBA00022692"/>
    </source>
</evidence>
<gene>
    <name evidence="10" type="ORF">H8S64_01270</name>
</gene>
<dbReference type="InterPro" id="IPR036942">
    <property type="entry name" value="Beta-barrel_TonB_sf"/>
</dbReference>
<dbReference type="InterPro" id="IPR023997">
    <property type="entry name" value="TonB-dep_OMP_SusC/RagA_CS"/>
</dbReference>
<dbReference type="Proteomes" id="UP000646484">
    <property type="component" value="Unassembled WGS sequence"/>
</dbReference>
<evidence type="ECO:0000313" key="10">
    <source>
        <dbReference type="EMBL" id="MBC5619722.1"/>
    </source>
</evidence>
<dbReference type="SMART" id="SM00965">
    <property type="entry name" value="STN"/>
    <property type="match status" value="1"/>
</dbReference>
<dbReference type="Pfam" id="PF07715">
    <property type="entry name" value="Plug"/>
    <property type="match status" value="1"/>
</dbReference>